<comment type="caution">
    <text evidence="2">The sequence shown here is derived from an EMBL/GenBank/DDBJ whole genome shotgun (WGS) entry which is preliminary data.</text>
</comment>
<keyword evidence="1" id="KW-0732">Signal</keyword>
<evidence type="ECO:0000256" key="1">
    <source>
        <dbReference type="SAM" id="SignalP"/>
    </source>
</evidence>
<organism evidence="2 3">
    <name type="scientific">Saccharopolyspora griseoalba</name>
    <dbReference type="NCBI Taxonomy" id="1431848"/>
    <lineage>
        <taxon>Bacteria</taxon>
        <taxon>Bacillati</taxon>
        <taxon>Actinomycetota</taxon>
        <taxon>Actinomycetes</taxon>
        <taxon>Pseudonocardiales</taxon>
        <taxon>Pseudonocardiaceae</taxon>
        <taxon>Saccharopolyspora</taxon>
    </lineage>
</organism>
<dbReference type="SUPFAM" id="SSF50998">
    <property type="entry name" value="Quinoprotein alcohol dehydrogenase-like"/>
    <property type="match status" value="1"/>
</dbReference>
<protein>
    <submittedName>
        <fullName evidence="2">Arylsulfotransferase family protein</fullName>
    </submittedName>
</protein>
<dbReference type="Pfam" id="PF14269">
    <property type="entry name" value="Arylsulfotran_2"/>
    <property type="match status" value="1"/>
</dbReference>
<accession>A0ABW2LDB3</accession>
<dbReference type="RefSeq" id="WP_380664344.1">
    <property type="nucleotide sequence ID" value="NZ_JBHTCJ010000001.1"/>
</dbReference>
<dbReference type="InterPro" id="IPR053143">
    <property type="entry name" value="Arylsulfate_ST"/>
</dbReference>
<feature type="chain" id="PRO_5047422393" evidence="1">
    <location>
        <begin position="35"/>
        <end position="499"/>
    </location>
</feature>
<proteinExistence type="predicted"/>
<dbReference type="PANTHER" id="PTHR35340:SF6">
    <property type="entry name" value="ASST-DOMAIN-CONTAINING PROTEIN"/>
    <property type="match status" value="1"/>
</dbReference>
<dbReference type="InterPro" id="IPR006311">
    <property type="entry name" value="TAT_signal"/>
</dbReference>
<dbReference type="InterPro" id="IPR039535">
    <property type="entry name" value="ASST-like"/>
</dbReference>
<dbReference type="PROSITE" id="PS51318">
    <property type="entry name" value="TAT"/>
    <property type="match status" value="1"/>
</dbReference>
<reference evidence="3" key="1">
    <citation type="journal article" date="2019" name="Int. J. Syst. Evol. Microbiol.">
        <title>The Global Catalogue of Microorganisms (GCM) 10K type strain sequencing project: providing services to taxonomists for standard genome sequencing and annotation.</title>
        <authorList>
            <consortium name="The Broad Institute Genomics Platform"/>
            <consortium name="The Broad Institute Genome Sequencing Center for Infectious Disease"/>
            <person name="Wu L."/>
            <person name="Ma J."/>
        </authorList>
    </citation>
    <scope>NUCLEOTIDE SEQUENCE [LARGE SCALE GENOMIC DNA]</scope>
    <source>
        <strain evidence="3">WLHS5</strain>
    </source>
</reference>
<evidence type="ECO:0000313" key="3">
    <source>
        <dbReference type="Proteomes" id="UP001596504"/>
    </source>
</evidence>
<dbReference type="EMBL" id="JBHTCJ010000001">
    <property type="protein sequence ID" value="MFC7340492.1"/>
    <property type="molecule type" value="Genomic_DNA"/>
</dbReference>
<sequence>MLDPRPNVLRRRSLLKALAAAPLLPAAGAGAAQAAPARAAGMGLISRPDLHPPLIEIVTPAAGTEPGLVLLTPAPANVLDARAAAPRAEVQAGALIMDDSGQPVWFAPPAEGVVSDLKVQEYRGRPVLTHWEGELHVPPGFGTGQYAILDETYSRIATVRAANDMLGDMHDMVITSRGTALILIYAEVRADTAPVGGQPNSKVLEGVVQEIDIASGALLFEWRSLQHVGLEESFYAVPTDPEVWHDYIHLNSVAEDGDGLLISARCTHAVYRLDRATGEVTWRLGGNRGDFALGQDAAFAWQHDARRLPDGTLSLFDNAEADPGRGRSRALVLALDESAMTAEVVRSDESPEGLLAPNQGNTQVLANGHLFVGWGGAPYFSEYGAGGEVLFHGRFTEPITSYRSFRAPWIGRPLDQPAVAGKPGEGITSVYACWNGATEVVTWRVLAGADEQNLVPVLDAPRAAFETRVDVEGAHAFVAVEALDSGGAVLGASPPVPVG</sequence>
<gene>
    <name evidence="2" type="ORF">ACFQRI_03645</name>
</gene>
<dbReference type="InterPro" id="IPR011047">
    <property type="entry name" value="Quinoprotein_ADH-like_sf"/>
</dbReference>
<dbReference type="Proteomes" id="UP001596504">
    <property type="component" value="Unassembled WGS sequence"/>
</dbReference>
<name>A0ABW2LDB3_9PSEU</name>
<feature type="signal peptide" evidence="1">
    <location>
        <begin position="1"/>
        <end position="34"/>
    </location>
</feature>
<keyword evidence="3" id="KW-1185">Reference proteome</keyword>
<dbReference type="PANTHER" id="PTHR35340">
    <property type="entry name" value="PQQ ENZYME REPEAT PROTEIN-RELATED"/>
    <property type="match status" value="1"/>
</dbReference>
<evidence type="ECO:0000313" key="2">
    <source>
        <dbReference type="EMBL" id="MFC7340492.1"/>
    </source>
</evidence>